<protein>
    <recommendedName>
        <fullName evidence="4">Urocanate reductase</fullName>
        <ecNumber evidence="3">1.3.99.33</ecNumber>
    </recommendedName>
</protein>
<dbReference type="SUPFAM" id="SSF51395">
    <property type="entry name" value="FMN-linked oxidoreductases"/>
    <property type="match status" value="1"/>
</dbReference>
<dbReference type="SMART" id="SM00900">
    <property type="entry name" value="FMN_bind"/>
    <property type="match status" value="1"/>
</dbReference>
<dbReference type="InterPro" id="IPR001155">
    <property type="entry name" value="OxRdtase_FMN_N"/>
</dbReference>
<keyword evidence="5" id="KW-0285">Flavoprotein</keyword>
<dbReference type="Gene3D" id="3.90.700.10">
    <property type="entry name" value="Succinate dehydrogenase/fumarate reductase flavoprotein, catalytic domain"/>
    <property type="match status" value="1"/>
</dbReference>
<evidence type="ECO:0000256" key="7">
    <source>
        <dbReference type="ARBA" id="ARBA00023002"/>
    </source>
</evidence>
<dbReference type="EC" id="1.3.99.33" evidence="3"/>
<evidence type="ECO:0000256" key="8">
    <source>
        <dbReference type="ARBA" id="ARBA00049922"/>
    </source>
</evidence>
<dbReference type="RefSeq" id="WP_271987423.1">
    <property type="nucleotide sequence ID" value="NZ_JAQMFS010000064.1"/>
</dbReference>
<dbReference type="Gene3D" id="3.50.50.60">
    <property type="entry name" value="FAD/NAD(P)-binding domain"/>
    <property type="match status" value="1"/>
</dbReference>
<evidence type="ECO:0000256" key="4">
    <source>
        <dbReference type="ARBA" id="ARBA00015872"/>
    </source>
</evidence>
<dbReference type="GO" id="GO:0033765">
    <property type="term" value="F:steroid dehydrogenase activity, acting on the CH-CH group of donors"/>
    <property type="evidence" value="ECO:0007669"/>
    <property type="project" value="UniProtKB-ARBA"/>
</dbReference>
<dbReference type="Gene3D" id="3.20.20.70">
    <property type="entry name" value="Aldolase class I"/>
    <property type="match status" value="1"/>
</dbReference>
<dbReference type="InterPro" id="IPR036188">
    <property type="entry name" value="FAD/NAD-bd_sf"/>
</dbReference>
<evidence type="ECO:0000256" key="3">
    <source>
        <dbReference type="ARBA" id="ARBA00013137"/>
    </source>
</evidence>
<dbReference type="InterPro" id="IPR007329">
    <property type="entry name" value="FMN-bd"/>
</dbReference>
<evidence type="ECO:0000256" key="2">
    <source>
        <dbReference type="ARBA" id="ARBA00001974"/>
    </source>
</evidence>
<dbReference type="Pfam" id="PF00724">
    <property type="entry name" value="Oxidored_FMN"/>
    <property type="match status" value="1"/>
</dbReference>
<reference evidence="10" key="1">
    <citation type="submission" date="2023-08" db="EMBL/GenBank/DDBJ databases">
        <title>Dental plaque isolates bound by oral lectin ZG16B.</title>
        <authorList>
            <person name="Ghosh S."/>
        </authorList>
    </citation>
    <scope>NUCLEOTIDE SEQUENCE</scope>
    <source>
        <strain evidence="10">DP3_5B</strain>
    </source>
</reference>
<dbReference type="InterPro" id="IPR050315">
    <property type="entry name" value="FAD-oxidoreductase_2"/>
</dbReference>
<comment type="catalytic activity">
    <reaction evidence="8">
        <text>dihydrourocanate + A = urocanate + AH2</text>
        <dbReference type="Rhea" id="RHEA:36059"/>
        <dbReference type="ChEBI" id="CHEBI:13193"/>
        <dbReference type="ChEBI" id="CHEBI:17499"/>
        <dbReference type="ChEBI" id="CHEBI:27247"/>
        <dbReference type="ChEBI" id="CHEBI:72991"/>
        <dbReference type="EC" id="1.3.99.33"/>
    </reaction>
</comment>
<comment type="cofactor">
    <cofactor evidence="2">
        <name>FAD</name>
        <dbReference type="ChEBI" id="CHEBI:57692"/>
    </cofactor>
</comment>
<dbReference type="CDD" id="cd04735">
    <property type="entry name" value="OYE_like_4_FMN"/>
    <property type="match status" value="1"/>
</dbReference>
<dbReference type="PANTHER" id="PTHR43400:SF10">
    <property type="entry name" value="3-OXOSTEROID 1-DEHYDROGENASE"/>
    <property type="match status" value="1"/>
</dbReference>
<proteinExistence type="predicted"/>
<keyword evidence="7" id="KW-0560">Oxidoreductase</keyword>
<accession>A0AAW6B4R2</accession>
<evidence type="ECO:0000313" key="10">
    <source>
        <dbReference type="EMBL" id="MDB6186201.1"/>
    </source>
</evidence>
<dbReference type="SUPFAM" id="SSF56425">
    <property type="entry name" value="Succinate dehydrogenase/fumarate reductase flavoprotein, catalytic domain"/>
    <property type="match status" value="1"/>
</dbReference>
<feature type="domain" description="FMN-binding" evidence="9">
    <location>
        <begin position="398"/>
        <end position="472"/>
    </location>
</feature>
<dbReference type="SUPFAM" id="SSF51905">
    <property type="entry name" value="FAD/NAD(P)-binding domain"/>
    <property type="match status" value="1"/>
</dbReference>
<dbReference type="InterPro" id="IPR013785">
    <property type="entry name" value="Aldolase_TIM"/>
</dbReference>
<comment type="cofactor">
    <cofactor evidence="1">
        <name>FMN</name>
        <dbReference type="ChEBI" id="CHEBI:58210"/>
    </cofactor>
</comment>
<evidence type="ECO:0000256" key="1">
    <source>
        <dbReference type="ARBA" id="ARBA00001917"/>
    </source>
</evidence>
<dbReference type="Proteomes" id="UP001212217">
    <property type="component" value="Unassembled WGS sequence"/>
</dbReference>
<comment type="caution">
    <text evidence="10">The sequence shown here is derived from an EMBL/GenBank/DDBJ whole genome shotgun (WGS) entry which is preliminary data.</text>
</comment>
<evidence type="ECO:0000259" key="9">
    <source>
        <dbReference type="SMART" id="SM00900"/>
    </source>
</evidence>
<name>A0AAW6B4R2_9BACL</name>
<dbReference type="AlphaFoldDB" id="A0AAW6B4R2"/>
<sequence length="966" mass="106149">MKKLLDEMKLSSGVTLKNRVFVSPMTIQSAFYDGGVTEDMIEYYSHRSGDAGAVVVESAFVEVNGKGFPGALGIDKDDKIIGLTKLANAIKEKGSKAFIQLYHAGRMAWPAYNGGAEPIAPSPVAALRPNAPTPREMTEEQIENMIKLFADGARRAIKAGFDGVEIHGANTFIVQQFFSPHSNRREDKWGGSRDNRAKFPLEVLRAIKQVVVEENVKQFAIGYRFSPEELEIPGIRFEDTMFLLNKLAEEGLDYVHFSMGVYTRSSIVDTDNPEELITQYLARRSLKLAEIPVVGVGSILQKADAEEAFKLGYDILAVGKGYLIEPKWVEAVTNGKVIPDFVDKHLREELVLPMPLWDFISYMVSDAEVEKQKHEKIKKLLNTKLEFKEGTYEVQAKGHNSSLPMQVTFSRERIEKIEVDNSGESEGLSEQVFTRLPKQIIEGQTLNVDAISGASSSSKGLVNGVAEAVKLAGADPEVLLVRPKPAIKWVKDVVEEETDVVVIGGGAAGIAAALRADELGLKVTLIEKQAFIGGAISISGGNQVVIGSKLQKQLGVTDDTPELMFEDFMKNGNNKNIPELLNLLAHNVGPTTDWLTDYVGVEYDLEGGLHVLAEYRKDRELAYNHGGHGFAGAAREKVANSNVKLLLQTKAKELLQDEEGNVVGLIAREETGRKHIIHAKSVILTTGGYGNNKQLLSKELGKVLFYGTKSSNGEGLMMATKEGVDAATRMMEYGKIYPNGIEVSNGYAKSTIGGNIAVLRENGLLVNKSGKRVVNERASNHDILDVLMKEQDQTLYILLDQEHFEIFRREVAEGGISSQDIDRWLESNGERTPHFYHAESLEKLAELASMPEMSLKETVAKYNSFVRDGEDKDFHREARFLKKEVGEGPYYLVEQKPRFATTMGGLVVNDTLEVVNKKGNVINGLYAAGEVVGGVMGTDSPSGANNAWALTSGKLAAESIEKKYVK</sequence>
<dbReference type="GO" id="GO:0010181">
    <property type="term" value="F:FMN binding"/>
    <property type="evidence" value="ECO:0007669"/>
    <property type="project" value="InterPro"/>
</dbReference>
<keyword evidence="6" id="KW-0274">FAD</keyword>
<evidence type="ECO:0000256" key="5">
    <source>
        <dbReference type="ARBA" id="ARBA00022630"/>
    </source>
</evidence>
<dbReference type="InterPro" id="IPR003953">
    <property type="entry name" value="FAD-dep_OxRdtase_2_FAD-bd"/>
</dbReference>
<evidence type="ECO:0000256" key="6">
    <source>
        <dbReference type="ARBA" id="ARBA00022827"/>
    </source>
</evidence>
<dbReference type="Pfam" id="PF04205">
    <property type="entry name" value="FMN_bind"/>
    <property type="match status" value="1"/>
</dbReference>
<evidence type="ECO:0000313" key="11">
    <source>
        <dbReference type="Proteomes" id="UP001212217"/>
    </source>
</evidence>
<dbReference type="EMBL" id="JAQMFS010000064">
    <property type="protein sequence ID" value="MDB6186201.1"/>
    <property type="molecule type" value="Genomic_DNA"/>
</dbReference>
<gene>
    <name evidence="10" type="ORF">PNO30_05300</name>
</gene>
<dbReference type="PRINTS" id="PR00368">
    <property type="entry name" value="FADPNR"/>
</dbReference>
<dbReference type="Gene3D" id="3.90.1010.20">
    <property type="match status" value="1"/>
</dbReference>
<dbReference type="GO" id="GO:0016020">
    <property type="term" value="C:membrane"/>
    <property type="evidence" value="ECO:0007669"/>
    <property type="project" value="InterPro"/>
</dbReference>
<organism evidence="10 11">
    <name type="scientific">Gemella haemolysans</name>
    <dbReference type="NCBI Taxonomy" id="1379"/>
    <lineage>
        <taxon>Bacteria</taxon>
        <taxon>Bacillati</taxon>
        <taxon>Bacillota</taxon>
        <taxon>Bacilli</taxon>
        <taxon>Bacillales</taxon>
        <taxon>Gemellaceae</taxon>
        <taxon>Gemella</taxon>
    </lineage>
</organism>
<dbReference type="PANTHER" id="PTHR43400">
    <property type="entry name" value="FUMARATE REDUCTASE"/>
    <property type="match status" value="1"/>
</dbReference>
<dbReference type="InterPro" id="IPR027477">
    <property type="entry name" value="Succ_DH/fumarate_Rdtase_cat_sf"/>
</dbReference>
<dbReference type="GO" id="GO:0008202">
    <property type="term" value="P:steroid metabolic process"/>
    <property type="evidence" value="ECO:0007669"/>
    <property type="project" value="UniProtKB-ARBA"/>
</dbReference>
<dbReference type="Pfam" id="PF00890">
    <property type="entry name" value="FAD_binding_2"/>
    <property type="match status" value="1"/>
</dbReference>